<accession>A0ABX7PC66</accession>
<dbReference type="InterPro" id="IPR051782">
    <property type="entry name" value="ABC_Transporter_VariousFunc"/>
</dbReference>
<name>A0ABX7PC66_9BACT</name>
<dbReference type="PANTHER" id="PTHR42939:SF1">
    <property type="entry name" value="ABC TRANSPORTER ATP-BINDING PROTEIN ALBC-RELATED"/>
    <property type="match status" value="1"/>
</dbReference>
<feature type="domain" description="ABC transporter" evidence="4">
    <location>
        <begin position="2"/>
        <end position="228"/>
    </location>
</feature>
<dbReference type="Gene3D" id="3.40.50.300">
    <property type="entry name" value="P-loop containing nucleotide triphosphate hydrolases"/>
    <property type="match status" value="1"/>
</dbReference>
<dbReference type="PROSITE" id="PS50893">
    <property type="entry name" value="ABC_TRANSPORTER_2"/>
    <property type="match status" value="1"/>
</dbReference>
<dbReference type="PANTHER" id="PTHR42939">
    <property type="entry name" value="ABC TRANSPORTER ATP-BINDING PROTEIN ALBC-RELATED"/>
    <property type="match status" value="1"/>
</dbReference>
<dbReference type="Proteomes" id="UP000662747">
    <property type="component" value="Chromosome"/>
</dbReference>
<protein>
    <submittedName>
        <fullName evidence="5">ABC transporter ATP-binding protein</fullName>
    </submittedName>
</protein>
<dbReference type="CDD" id="cd03230">
    <property type="entry name" value="ABC_DR_subfamily_A"/>
    <property type="match status" value="1"/>
</dbReference>
<organism evidence="5 6">
    <name type="scientific">Pyxidicoccus parkwayensis</name>
    <dbReference type="NCBI Taxonomy" id="2813578"/>
    <lineage>
        <taxon>Bacteria</taxon>
        <taxon>Pseudomonadati</taxon>
        <taxon>Myxococcota</taxon>
        <taxon>Myxococcia</taxon>
        <taxon>Myxococcales</taxon>
        <taxon>Cystobacterineae</taxon>
        <taxon>Myxococcaceae</taxon>
        <taxon>Pyxidicoccus</taxon>
    </lineage>
</organism>
<dbReference type="PROSITE" id="PS00211">
    <property type="entry name" value="ABC_TRANSPORTER_1"/>
    <property type="match status" value="1"/>
</dbReference>
<evidence type="ECO:0000259" key="4">
    <source>
        <dbReference type="PROSITE" id="PS50893"/>
    </source>
</evidence>
<evidence type="ECO:0000256" key="1">
    <source>
        <dbReference type="ARBA" id="ARBA00022448"/>
    </source>
</evidence>
<dbReference type="SUPFAM" id="SSF52540">
    <property type="entry name" value="P-loop containing nucleoside triphosphate hydrolases"/>
    <property type="match status" value="1"/>
</dbReference>
<evidence type="ECO:0000256" key="2">
    <source>
        <dbReference type="ARBA" id="ARBA00022741"/>
    </source>
</evidence>
<evidence type="ECO:0000313" key="5">
    <source>
        <dbReference type="EMBL" id="QSQ28076.1"/>
    </source>
</evidence>
<dbReference type="InterPro" id="IPR027417">
    <property type="entry name" value="P-loop_NTPase"/>
</dbReference>
<dbReference type="EMBL" id="CP071090">
    <property type="protein sequence ID" value="QSQ28076.1"/>
    <property type="molecule type" value="Genomic_DNA"/>
</dbReference>
<keyword evidence="3 5" id="KW-0067">ATP-binding</keyword>
<dbReference type="InterPro" id="IPR017871">
    <property type="entry name" value="ABC_transporter-like_CS"/>
</dbReference>
<dbReference type="Pfam" id="PF00005">
    <property type="entry name" value="ABC_tran"/>
    <property type="match status" value="1"/>
</dbReference>
<gene>
    <name evidence="5" type="ORF">JY651_12210</name>
</gene>
<keyword evidence="1" id="KW-0813">Transport</keyword>
<proteinExistence type="predicted"/>
<dbReference type="GO" id="GO:0005524">
    <property type="term" value="F:ATP binding"/>
    <property type="evidence" value="ECO:0007669"/>
    <property type="project" value="UniProtKB-KW"/>
</dbReference>
<reference evidence="5 6" key="1">
    <citation type="submission" date="2021-02" db="EMBL/GenBank/DDBJ databases">
        <title>De Novo genome assembly of isolated myxobacteria.</title>
        <authorList>
            <person name="Stevens D.C."/>
        </authorList>
    </citation>
    <scope>NUCLEOTIDE SEQUENCE [LARGE SCALE GENOMIC DNA]</scope>
    <source>
        <strain evidence="6">SCPEA02</strain>
    </source>
</reference>
<evidence type="ECO:0000313" key="6">
    <source>
        <dbReference type="Proteomes" id="UP000662747"/>
    </source>
</evidence>
<keyword evidence="6" id="KW-1185">Reference proteome</keyword>
<dbReference type="SMART" id="SM00382">
    <property type="entry name" value="AAA"/>
    <property type="match status" value="1"/>
</dbReference>
<evidence type="ECO:0000256" key="3">
    <source>
        <dbReference type="ARBA" id="ARBA00022840"/>
    </source>
</evidence>
<dbReference type="InterPro" id="IPR003439">
    <property type="entry name" value="ABC_transporter-like_ATP-bd"/>
</dbReference>
<sequence>MRKTYRRAFRRTGNDALKGMDLSVPEGSAFGLIGPNGAGKTTFIKSILGIVQPTAGTVRVLGGSPEDPRIRARIGYLPERLHLPGAWTATAFLSTVTRLKGLKSDAQGNTRLLERVGLADAAGRKIGGYSKGMRQRLGLAAALVGAPALLILDEPTDGIDPMGRLEVRRILLEEVQKGTTLFLNSHLLAETERVCNRVAILADGRVVREGRLEDLARGTARWMVRFAPGVDAAALAPAGFARGAAEGVFHVDAEDPARLNAALDKARAAGALLVELRRDGADLESVLLGTVAPSGTLGVAA</sequence>
<dbReference type="InterPro" id="IPR003593">
    <property type="entry name" value="AAA+_ATPase"/>
</dbReference>
<keyword evidence="2" id="KW-0547">Nucleotide-binding</keyword>